<reference evidence="2 3" key="1">
    <citation type="journal article" date="2019" name="Int. J. Syst. Evol. Microbiol.">
        <title>The Global Catalogue of Microorganisms (GCM) 10K type strain sequencing project: providing services to taxonomists for standard genome sequencing and annotation.</title>
        <authorList>
            <consortium name="The Broad Institute Genomics Platform"/>
            <consortium name="The Broad Institute Genome Sequencing Center for Infectious Disease"/>
            <person name="Wu L."/>
            <person name="Ma J."/>
        </authorList>
    </citation>
    <scope>NUCLEOTIDE SEQUENCE [LARGE SCALE GENOMIC DNA]</scope>
    <source>
        <strain evidence="2 3">RDMS1</strain>
    </source>
</reference>
<keyword evidence="1" id="KW-1133">Transmembrane helix</keyword>
<comment type="caution">
    <text evidence="2">The sequence shown here is derived from an EMBL/GenBank/DDBJ whole genome shotgun (WGS) entry which is preliminary data.</text>
</comment>
<feature type="transmembrane region" description="Helical" evidence="1">
    <location>
        <begin position="30"/>
        <end position="50"/>
    </location>
</feature>
<dbReference type="RefSeq" id="WP_390207113.1">
    <property type="nucleotide sequence ID" value="NZ_JBHSZC010000006.1"/>
</dbReference>
<sequence length="118" mass="12941">MGSLSTESVAEGGGRTEGTLITDFVSINGWLGLWLVALLFVVGSSSILLWNDRSVDAIIPVFLATTGTLVASVLTTVHFRCEDSATRWTSFRWRTIITTPVHNRRILDSDQCYSNTCS</sequence>
<accession>A0ABD5YVD3</accession>
<organism evidence="2 3">
    <name type="scientific">Halocatena marina</name>
    <dbReference type="NCBI Taxonomy" id="2934937"/>
    <lineage>
        <taxon>Archaea</taxon>
        <taxon>Methanobacteriati</taxon>
        <taxon>Methanobacteriota</taxon>
        <taxon>Stenosarchaea group</taxon>
        <taxon>Halobacteria</taxon>
        <taxon>Halobacteriales</taxon>
        <taxon>Natronomonadaceae</taxon>
        <taxon>Halocatena</taxon>
    </lineage>
</organism>
<protein>
    <submittedName>
        <fullName evidence="2">Uncharacterized protein</fullName>
    </submittedName>
</protein>
<name>A0ABD5YVD3_9EURY</name>
<gene>
    <name evidence="2" type="ORF">ACFQL7_28150</name>
</gene>
<keyword evidence="3" id="KW-1185">Reference proteome</keyword>
<proteinExistence type="predicted"/>
<evidence type="ECO:0000313" key="3">
    <source>
        <dbReference type="Proteomes" id="UP001596417"/>
    </source>
</evidence>
<dbReference type="AlphaFoldDB" id="A0ABD5YVD3"/>
<dbReference type="EMBL" id="JBHTAX010000007">
    <property type="protein sequence ID" value="MFC7193280.1"/>
    <property type="molecule type" value="Genomic_DNA"/>
</dbReference>
<feature type="transmembrane region" description="Helical" evidence="1">
    <location>
        <begin position="57"/>
        <end position="79"/>
    </location>
</feature>
<evidence type="ECO:0000256" key="1">
    <source>
        <dbReference type="SAM" id="Phobius"/>
    </source>
</evidence>
<keyword evidence="1" id="KW-0812">Transmembrane</keyword>
<keyword evidence="1" id="KW-0472">Membrane</keyword>
<evidence type="ECO:0000313" key="2">
    <source>
        <dbReference type="EMBL" id="MFC7193280.1"/>
    </source>
</evidence>
<dbReference type="Proteomes" id="UP001596417">
    <property type="component" value="Unassembled WGS sequence"/>
</dbReference>